<dbReference type="STRING" id="1423759.FC92_GL001508"/>
<gene>
    <name evidence="1" type="ORF">FC92_GL001508</name>
</gene>
<evidence type="ECO:0000313" key="2">
    <source>
        <dbReference type="Proteomes" id="UP000051448"/>
    </source>
</evidence>
<accession>A0A0R1MBM4</accession>
<comment type="caution">
    <text evidence="1">The sequence shown here is derived from an EMBL/GenBank/DDBJ whole genome shotgun (WGS) entry which is preliminary data.</text>
</comment>
<name>A0A0R1MBM4_9LACO</name>
<organism evidence="1 2">
    <name type="scientific">Liquorilactobacillus hordei DSM 19519</name>
    <dbReference type="NCBI Taxonomy" id="1423759"/>
    <lineage>
        <taxon>Bacteria</taxon>
        <taxon>Bacillati</taxon>
        <taxon>Bacillota</taxon>
        <taxon>Bacilli</taxon>
        <taxon>Lactobacillales</taxon>
        <taxon>Lactobacillaceae</taxon>
        <taxon>Liquorilactobacillus</taxon>
    </lineage>
</organism>
<dbReference type="AlphaFoldDB" id="A0A0R1MBM4"/>
<dbReference type="EMBL" id="AZDX01000044">
    <property type="protein sequence ID" value="KRL05257.1"/>
    <property type="molecule type" value="Genomic_DNA"/>
</dbReference>
<proteinExistence type="predicted"/>
<sequence>MLKPVAGVSKRQFKVESLSETEYRDELNKAGLQNAADIIIMIQDLIKEGELTENDRDLVDTLGRELTPLKEALLEI</sequence>
<reference evidence="1 2" key="1">
    <citation type="journal article" date="2015" name="Genome Announc.">
        <title>Expanding the biotechnology potential of lactobacilli through comparative genomics of 213 strains and associated genera.</title>
        <authorList>
            <person name="Sun Z."/>
            <person name="Harris H.M."/>
            <person name="McCann A."/>
            <person name="Guo C."/>
            <person name="Argimon S."/>
            <person name="Zhang W."/>
            <person name="Yang X."/>
            <person name="Jeffery I.B."/>
            <person name="Cooney J.C."/>
            <person name="Kagawa T.F."/>
            <person name="Liu W."/>
            <person name="Song Y."/>
            <person name="Salvetti E."/>
            <person name="Wrobel A."/>
            <person name="Rasinkangas P."/>
            <person name="Parkhill J."/>
            <person name="Rea M.C."/>
            <person name="O'Sullivan O."/>
            <person name="Ritari J."/>
            <person name="Douillard F.P."/>
            <person name="Paul Ross R."/>
            <person name="Yang R."/>
            <person name="Briner A.E."/>
            <person name="Felis G.E."/>
            <person name="de Vos W.M."/>
            <person name="Barrangou R."/>
            <person name="Klaenhammer T.R."/>
            <person name="Caufield P.W."/>
            <person name="Cui Y."/>
            <person name="Zhang H."/>
            <person name="O'Toole P.W."/>
        </authorList>
    </citation>
    <scope>NUCLEOTIDE SEQUENCE [LARGE SCALE GENOMIC DNA]</scope>
    <source>
        <strain evidence="1 2">DSM 19519</strain>
    </source>
</reference>
<protein>
    <submittedName>
        <fullName evidence="1">Uncharacterized protein</fullName>
    </submittedName>
</protein>
<evidence type="ECO:0000313" key="1">
    <source>
        <dbReference type="EMBL" id="KRL05257.1"/>
    </source>
</evidence>
<dbReference type="Proteomes" id="UP000051448">
    <property type="component" value="Unassembled WGS sequence"/>
</dbReference>
<keyword evidence="2" id="KW-1185">Reference proteome</keyword>